<proteinExistence type="predicted"/>
<accession>A0A3R7LKJ8</accession>
<dbReference type="Proteomes" id="UP000284403">
    <property type="component" value="Unassembled WGS sequence"/>
</dbReference>
<dbReference type="EMBL" id="MKKU01000982">
    <property type="protein sequence ID" value="RNE99074.1"/>
    <property type="molecule type" value="Genomic_DNA"/>
</dbReference>
<dbReference type="GeneID" id="40322706"/>
<comment type="caution">
    <text evidence="2">The sequence shown here is derived from an EMBL/GenBank/DDBJ whole genome shotgun (WGS) entry which is preliminary data.</text>
</comment>
<feature type="region of interest" description="Disordered" evidence="1">
    <location>
        <begin position="1"/>
        <end position="36"/>
    </location>
</feature>
<feature type="non-terminal residue" evidence="2">
    <location>
        <position position="1"/>
    </location>
</feature>
<dbReference type="RefSeq" id="XP_029223960.1">
    <property type="nucleotide sequence ID" value="XM_029375921.1"/>
</dbReference>
<evidence type="ECO:0000256" key="1">
    <source>
        <dbReference type="SAM" id="MobiDB-lite"/>
    </source>
</evidence>
<organism evidence="2 3">
    <name type="scientific">Trypanosoma conorhini</name>
    <dbReference type="NCBI Taxonomy" id="83891"/>
    <lineage>
        <taxon>Eukaryota</taxon>
        <taxon>Discoba</taxon>
        <taxon>Euglenozoa</taxon>
        <taxon>Kinetoplastea</taxon>
        <taxon>Metakinetoplastina</taxon>
        <taxon>Trypanosomatida</taxon>
        <taxon>Trypanosomatidae</taxon>
        <taxon>Trypanosoma</taxon>
    </lineage>
</organism>
<protein>
    <submittedName>
        <fullName evidence="2">Uncharacterized protein</fullName>
    </submittedName>
</protein>
<feature type="compositionally biased region" description="Polar residues" evidence="1">
    <location>
        <begin position="1"/>
        <end position="12"/>
    </location>
</feature>
<keyword evidence="3" id="KW-1185">Reference proteome</keyword>
<evidence type="ECO:0000313" key="3">
    <source>
        <dbReference type="Proteomes" id="UP000284403"/>
    </source>
</evidence>
<sequence>CPLRQCQQQHPQRSLPRAPRAKTTPPIHKNKSRDTERTRCALGVRFGAQANGGIRKRLRFGHPLTNFTLRLLSAGTFTAAAAYQQHAEEEQHRRRKQVPGHVEPPTLTLLAVDPCRPQRLCLCVGVYACCCF</sequence>
<evidence type="ECO:0000313" key="2">
    <source>
        <dbReference type="EMBL" id="RNE99074.1"/>
    </source>
</evidence>
<reference evidence="2 3" key="1">
    <citation type="journal article" date="2018" name="BMC Genomics">
        <title>Genomic comparison of Trypanosoma conorhini and Trypanosoma rangeli to Trypanosoma cruzi strains of high and low virulence.</title>
        <authorList>
            <person name="Bradwell K.R."/>
            <person name="Koparde V.N."/>
            <person name="Matveyev A.V."/>
            <person name="Serrano M.G."/>
            <person name="Alves J.M."/>
            <person name="Parikh H."/>
            <person name="Huang B."/>
            <person name="Lee V."/>
            <person name="Espinosa-Alvarez O."/>
            <person name="Ortiz P.A."/>
            <person name="Costa-Martins A.G."/>
            <person name="Teixeira M.M."/>
            <person name="Buck G.A."/>
        </authorList>
    </citation>
    <scope>NUCLEOTIDE SEQUENCE [LARGE SCALE GENOMIC DNA]</scope>
    <source>
        <strain evidence="2 3">025E</strain>
    </source>
</reference>
<dbReference type="AlphaFoldDB" id="A0A3R7LKJ8"/>
<gene>
    <name evidence="2" type="ORF">Tco025E_09095</name>
</gene>
<name>A0A3R7LKJ8_9TRYP</name>